<feature type="region of interest" description="Disordered" evidence="1">
    <location>
        <begin position="252"/>
        <end position="292"/>
    </location>
</feature>
<feature type="compositionally biased region" description="Basic and acidic residues" evidence="1">
    <location>
        <begin position="256"/>
        <end position="265"/>
    </location>
</feature>
<dbReference type="Proteomes" id="UP000239388">
    <property type="component" value="Unassembled WGS sequence"/>
</dbReference>
<evidence type="ECO:0000313" key="5">
    <source>
        <dbReference type="Proteomes" id="UP000239388"/>
    </source>
</evidence>
<reference evidence="4 5" key="1">
    <citation type="submission" date="2018-02" db="EMBL/GenBank/DDBJ databases">
        <title>Comparative genomes isolates from brazilian mangrove.</title>
        <authorList>
            <person name="Araujo J.E."/>
            <person name="Taketani R.G."/>
            <person name="Silva M.C.P."/>
            <person name="Loureco M.V."/>
            <person name="Andreote F.D."/>
        </authorList>
    </citation>
    <scope>NUCLEOTIDE SEQUENCE [LARGE SCALE GENOMIC DNA]</scope>
    <source>
        <strain evidence="4 5">NAP PRIS-MGV</strain>
    </source>
</reference>
<feature type="domain" description="VWFA" evidence="3">
    <location>
        <begin position="42"/>
        <end position="241"/>
    </location>
</feature>
<dbReference type="SUPFAM" id="SSF53300">
    <property type="entry name" value="vWA-like"/>
    <property type="match status" value="1"/>
</dbReference>
<comment type="caution">
    <text evidence="4">The sequence shown here is derived from an EMBL/GenBank/DDBJ whole genome shotgun (WGS) entry which is preliminary data.</text>
</comment>
<dbReference type="Gene3D" id="3.40.50.410">
    <property type="entry name" value="von Willebrand factor, type A domain"/>
    <property type="match status" value="1"/>
</dbReference>
<accession>A0A2S8GC59</accession>
<evidence type="ECO:0000256" key="2">
    <source>
        <dbReference type="SAM" id="Phobius"/>
    </source>
</evidence>
<evidence type="ECO:0000259" key="3">
    <source>
        <dbReference type="PROSITE" id="PS50234"/>
    </source>
</evidence>
<dbReference type="InterPro" id="IPR002035">
    <property type="entry name" value="VWF_A"/>
</dbReference>
<organism evidence="4 5">
    <name type="scientific">Blastopirellula marina</name>
    <dbReference type="NCBI Taxonomy" id="124"/>
    <lineage>
        <taxon>Bacteria</taxon>
        <taxon>Pseudomonadati</taxon>
        <taxon>Planctomycetota</taxon>
        <taxon>Planctomycetia</taxon>
        <taxon>Pirellulales</taxon>
        <taxon>Pirellulaceae</taxon>
        <taxon>Blastopirellula</taxon>
    </lineage>
</organism>
<dbReference type="Pfam" id="PF13519">
    <property type="entry name" value="VWA_2"/>
    <property type="match status" value="1"/>
</dbReference>
<dbReference type="AlphaFoldDB" id="A0A2S8GC59"/>
<dbReference type="EMBL" id="PUIB01000004">
    <property type="protein sequence ID" value="PQO41890.1"/>
    <property type="molecule type" value="Genomic_DNA"/>
</dbReference>
<feature type="transmembrane region" description="Helical" evidence="2">
    <location>
        <begin position="298"/>
        <end position="317"/>
    </location>
</feature>
<name>A0A2S8GC59_9BACT</name>
<dbReference type="InterPro" id="IPR036465">
    <property type="entry name" value="vWFA_dom_sf"/>
</dbReference>
<dbReference type="SMART" id="SM00327">
    <property type="entry name" value="VWA"/>
    <property type="match status" value="1"/>
</dbReference>
<protein>
    <recommendedName>
        <fullName evidence="3">VWFA domain-containing protein</fullName>
    </recommendedName>
</protein>
<gene>
    <name evidence="4" type="ORF">C5Y98_02310</name>
</gene>
<dbReference type="PROSITE" id="PS50234">
    <property type="entry name" value="VWFA"/>
    <property type="match status" value="1"/>
</dbReference>
<evidence type="ECO:0000313" key="4">
    <source>
        <dbReference type="EMBL" id="PQO41890.1"/>
    </source>
</evidence>
<keyword evidence="2" id="KW-0812">Transmembrane</keyword>
<keyword evidence="2" id="KW-1133">Transmembrane helix</keyword>
<keyword evidence="2" id="KW-0472">Membrane</keyword>
<proteinExistence type="predicted"/>
<evidence type="ECO:0000256" key="1">
    <source>
        <dbReference type="SAM" id="MobiDB-lite"/>
    </source>
</evidence>
<sequence length="320" mass="33743">MHASHMGEAQLQRGRTIMNRFGILACLGLLVLGQPASADDLKIVVILDNSGSMNEYMSGGKQKVDAAKSALLTVLDQVPAGSEVGVLLLNDGPRGPWLVPLGPIDPATFRPAINALTANGGTPLGATMKKAADELLKLRDKQRYGTYKLLIVSDGEAGDGYLVDQYLPEIQARGLLVDVIGVAMSQEHSLATRASTYRRADDPASLEKAISAVVLGESSADASDDTGESDFELLKPLPTELAAASLTALTSPVNKPLEESSRPAYEDTSQSSPYQPRGPIHQPPANQGNGGGGGWSKMPILLLAVVFIVIRVLVGIAKRK</sequence>